<evidence type="ECO:0000313" key="2">
    <source>
        <dbReference type="Proteomes" id="UP000613160"/>
    </source>
</evidence>
<sequence length="161" mass="16511">MLGAVINSSIYGAELLLIRRESMPRACLTLDYSDAQRMISAAETAAVALGVPYCIAVVDAGGHLLAFARQDGALIGCIDLANNKARTARLFDKPTLDLNRLAQPGADLYGIQQSNGGSVMLIGGGLPVFQNGAVIGAIGASAGTVEPDIQVAEAALAALPF</sequence>
<proteinExistence type="predicted"/>
<gene>
    <name evidence="1" type="ORF">GCM10011335_49100</name>
</gene>
<keyword evidence="2" id="KW-1185">Reference proteome</keyword>
<organism evidence="1 2">
    <name type="scientific">Aureimonas glaciei</name>
    <dbReference type="NCBI Taxonomy" id="1776957"/>
    <lineage>
        <taxon>Bacteria</taxon>
        <taxon>Pseudomonadati</taxon>
        <taxon>Pseudomonadota</taxon>
        <taxon>Alphaproteobacteria</taxon>
        <taxon>Hyphomicrobiales</taxon>
        <taxon>Aurantimonadaceae</taxon>
        <taxon>Aureimonas</taxon>
    </lineage>
</organism>
<dbReference type="PANTHER" id="PTHR34309:SF1">
    <property type="entry name" value="PROTEIN GLCG"/>
    <property type="match status" value="1"/>
</dbReference>
<dbReference type="InterPro" id="IPR052517">
    <property type="entry name" value="GlcG_carb_metab_protein"/>
</dbReference>
<name>A0A916YDK6_9HYPH</name>
<comment type="caution">
    <text evidence="1">The sequence shown here is derived from an EMBL/GenBank/DDBJ whole genome shotgun (WGS) entry which is preliminary data.</text>
</comment>
<dbReference type="InterPro" id="IPR038084">
    <property type="entry name" value="PduO/GlcC-like_sf"/>
</dbReference>
<evidence type="ECO:0000313" key="1">
    <source>
        <dbReference type="EMBL" id="GGD40575.1"/>
    </source>
</evidence>
<dbReference type="RefSeq" id="WP_373289663.1">
    <property type="nucleotide sequence ID" value="NZ_BMJJ01000016.1"/>
</dbReference>
<dbReference type="Proteomes" id="UP000613160">
    <property type="component" value="Unassembled WGS sequence"/>
</dbReference>
<accession>A0A916YDK6</accession>
<reference evidence="1" key="1">
    <citation type="journal article" date="2014" name="Int. J. Syst. Evol. Microbiol.">
        <title>Complete genome sequence of Corynebacterium casei LMG S-19264T (=DSM 44701T), isolated from a smear-ripened cheese.</title>
        <authorList>
            <consortium name="US DOE Joint Genome Institute (JGI-PGF)"/>
            <person name="Walter F."/>
            <person name="Albersmeier A."/>
            <person name="Kalinowski J."/>
            <person name="Ruckert C."/>
        </authorList>
    </citation>
    <scope>NUCLEOTIDE SEQUENCE</scope>
    <source>
        <strain evidence="1">CGMCC 1.15493</strain>
    </source>
</reference>
<dbReference type="EMBL" id="BMJJ01000016">
    <property type="protein sequence ID" value="GGD40575.1"/>
    <property type="molecule type" value="Genomic_DNA"/>
</dbReference>
<protein>
    <submittedName>
        <fullName evidence="1">PduO protein</fullName>
    </submittedName>
</protein>
<reference evidence="1" key="2">
    <citation type="submission" date="2020-09" db="EMBL/GenBank/DDBJ databases">
        <authorList>
            <person name="Sun Q."/>
            <person name="Zhou Y."/>
        </authorList>
    </citation>
    <scope>NUCLEOTIDE SEQUENCE</scope>
    <source>
        <strain evidence="1">CGMCC 1.15493</strain>
    </source>
</reference>
<dbReference type="Pfam" id="PF03928">
    <property type="entry name" value="HbpS-like"/>
    <property type="match status" value="1"/>
</dbReference>
<dbReference type="SUPFAM" id="SSF143744">
    <property type="entry name" value="GlcG-like"/>
    <property type="match status" value="1"/>
</dbReference>
<dbReference type="AlphaFoldDB" id="A0A916YDK6"/>
<dbReference type="InterPro" id="IPR005624">
    <property type="entry name" value="PduO/GlcC-like"/>
</dbReference>
<dbReference type="Gene3D" id="3.30.450.150">
    <property type="entry name" value="Haem-degrading domain"/>
    <property type="match status" value="1"/>
</dbReference>
<dbReference type="PANTHER" id="PTHR34309">
    <property type="entry name" value="SLR1406 PROTEIN"/>
    <property type="match status" value="1"/>
</dbReference>